<dbReference type="KEGG" id="jre:109014621"/>
<dbReference type="OrthoDB" id="1712054at2759"/>
<reference evidence="2" key="1">
    <citation type="submission" date="2025-08" db="UniProtKB">
        <authorList>
            <consortium name="RefSeq"/>
        </authorList>
    </citation>
    <scope>IDENTIFICATION</scope>
    <source>
        <tissue evidence="2">Leaves</tissue>
    </source>
</reference>
<dbReference type="Proteomes" id="UP000235220">
    <property type="component" value="Chromosome 10"/>
</dbReference>
<evidence type="ECO:0000313" key="2">
    <source>
        <dbReference type="RefSeq" id="XP_018852671.1"/>
    </source>
</evidence>
<keyword evidence="1" id="KW-1185">Reference proteome</keyword>
<organism evidence="1 2">
    <name type="scientific">Juglans regia</name>
    <name type="common">English walnut</name>
    <dbReference type="NCBI Taxonomy" id="51240"/>
    <lineage>
        <taxon>Eukaryota</taxon>
        <taxon>Viridiplantae</taxon>
        <taxon>Streptophyta</taxon>
        <taxon>Embryophyta</taxon>
        <taxon>Tracheophyta</taxon>
        <taxon>Spermatophyta</taxon>
        <taxon>Magnoliopsida</taxon>
        <taxon>eudicotyledons</taxon>
        <taxon>Gunneridae</taxon>
        <taxon>Pentapetalae</taxon>
        <taxon>rosids</taxon>
        <taxon>fabids</taxon>
        <taxon>Fagales</taxon>
        <taxon>Juglandaceae</taxon>
        <taxon>Juglans</taxon>
    </lineage>
</organism>
<dbReference type="PANTHER" id="PTHR37610:SF100">
    <property type="entry name" value="COPIA-LIKE POLYPROTEIN_RETROTRANSPOSON"/>
    <property type="match status" value="1"/>
</dbReference>
<dbReference type="RefSeq" id="XP_018852671.1">
    <property type="nucleotide sequence ID" value="XM_018997126.1"/>
</dbReference>
<dbReference type="InterPro" id="IPR005162">
    <property type="entry name" value="Retrotrans_gag_dom"/>
</dbReference>
<accession>A0A2I4H948</accession>
<sequence>MENTNPLPPPTSPHSYLDKPTNTFSCYFNLNDPSNPFRLDHGDNPALTLVYDPLTSDNLKTWSRAMRRVLRTKNKLGFITGLILKLTAPSDPLLKLWECCNDMLVSWLQNSISSSIQSSVIFVDNATEIWMDLQDRFSQQNGPRIYQLKKALYGLLQDHDTVSIYYGKLKTLWDELLVYDPLPICNYGSMKNLLDQGDCILQFLMGLHDSYSQARDQIMLLDPLPPITKKSLSAPTATYLVILLKSAISCTVTPPGHKFHSKPHHSNAIANQVALFFDSTSDNSGDENVYLTKLQYQ</sequence>
<gene>
    <name evidence="2" type="primary">LOC109014621</name>
</gene>
<dbReference type="Pfam" id="PF14244">
    <property type="entry name" value="Retrotran_gag_3"/>
    <property type="match status" value="1"/>
</dbReference>
<protein>
    <submittedName>
        <fullName evidence="2">Uncharacterized protein LOC109014621</fullName>
    </submittedName>
</protein>
<dbReference type="PANTHER" id="PTHR37610">
    <property type="entry name" value="CCHC-TYPE DOMAIN-CONTAINING PROTEIN"/>
    <property type="match status" value="1"/>
</dbReference>
<evidence type="ECO:0000313" key="1">
    <source>
        <dbReference type="Proteomes" id="UP000235220"/>
    </source>
</evidence>
<name>A0A2I4H948_JUGRE</name>
<dbReference type="InterPro" id="IPR029472">
    <property type="entry name" value="Copia-like_N"/>
</dbReference>
<dbReference type="GeneID" id="109014621"/>
<dbReference type="Pfam" id="PF03732">
    <property type="entry name" value="Retrotrans_gag"/>
    <property type="match status" value="1"/>
</dbReference>
<dbReference type="AlphaFoldDB" id="A0A2I4H948"/>
<dbReference type="Gramene" id="Jr10_18640_p1">
    <property type="protein sequence ID" value="cds.Jr10_18640_p1"/>
    <property type="gene ID" value="Jr10_18640"/>
</dbReference>
<proteinExistence type="predicted"/>